<dbReference type="PANTHER" id="PTHR38687">
    <property type="entry name" value="CELL DIVISION PROTEIN DEDD-RELATED"/>
    <property type="match status" value="1"/>
</dbReference>
<comment type="caution">
    <text evidence="4">The sequence shown here is derived from an EMBL/GenBank/DDBJ whole genome shotgun (WGS) entry which is preliminary data.</text>
</comment>
<dbReference type="EMBL" id="JBHSNM010000002">
    <property type="protein sequence ID" value="MFC5569890.1"/>
    <property type="molecule type" value="Genomic_DNA"/>
</dbReference>
<feature type="compositionally biased region" description="Low complexity" evidence="1">
    <location>
        <begin position="188"/>
        <end position="223"/>
    </location>
</feature>
<dbReference type="Proteomes" id="UP001596036">
    <property type="component" value="Unassembled WGS sequence"/>
</dbReference>
<dbReference type="RefSeq" id="WP_386754217.1">
    <property type="nucleotide sequence ID" value="NZ_JBHSNM010000002.1"/>
</dbReference>
<dbReference type="SUPFAM" id="SSF110997">
    <property type="entry name" value="Sporulation related repeat"/>
    <property type="match status" value="2"/>
</dbReference>
<proteinExistence type="predicted"/>
<dbReference type="InterPro" id="IPR007730">
    <property type="entry name" value="SPOR-like_dom"/>
</dbReference>
<feature type="compositionally biased region" description="Pro residues" evidence="1">
    <location>
        <begin position="224"/>
        <end position="240"/>
    </location>
</feature>
<dbReference type="PANTHER" id="PTHR38687:SF1">
    <property type="entry name" value="CELL DIVISION PROTEIN DEDD"/>
    <property type="match status" value="1"/>
</dbReference>
<dbReference type="Gene3D" id="3.30.70.1070">
    <property type="entry name" value="Sporulation related repeat"/>
    <property type="match status" value="2"/>
</dbReference>
<dbReference type="PROSITE" id="PS51724">
    <property type="entry name" value="SPOR"/>
    <property type="match status" value="2"/>
</dbReference>
<feature type="domain" description="SPOR" evidence="3">
    <location>
        <begin position="94"/>
        <end position="173"/>
    </location>
</feature>
<name>A0ABW0SLN7_9GAMM</name>
<feature type="domain" description="SPOR" evidence="3">
    <location>
        <begin position="253"/>
        <end position="332"/>
    </location>
</feature>
<evidence type="ECO:0000259" key="3">
    <source>
        <dbReference type="PROSITE" id="PS51724"/>
    </source>
</evidence>
<keyword evidence="5" id="KW-1185">Reference proteome</keyword>
<evidence type="ECO:0000313" key="4">
    <source>
        <dbReference type="EMBL" id="MFC5569890.1"/>
    </source>
</evidence>
<dbReference type="InterPro" id="IPR036680">
    <property type="entry name" value="SPOR-like_sf"/>
</dbReference>
<keyword evidence="2" id="KW-1133">Transmembrane helix</keyword>
<sequence>MEPALKQRVVGAVVLVALAVIFLPMLVKGPAPESGVSDVPLKLPDAPPGDGTMQTRELPLVTPGAAPTTGVVGMDATQADDTDAAASTTMLPAATAGGDYAVTFGRYATAADADKVVAALKNSQLPGYQETTTDNGRTLYSVRIGPYATQADAEAARLRAAHVRDDVGARVITLNADAAAATETAATATATAPSAAPTAPAASTTSAKPEPAPETRAAATKPAEPAPKPATPKSPAPKPAEPVATATRPAAPAAADTGFAVQLGAFASAEEANKLRDRARAAGLRAFVESVRTDKGVLSRVRVGPVLTRAEADQLKAQVALKLGIGDAIVKPHP</sequence>
<organism evidence="4 5">
    <name type="scientific">Lysobacter yangpyeongensis</name>
    <dbReference type="NCBI Taxonomy" id="346182"/>
    <lineage>
        <taxon>Bacteria</taxon>
        <taxon>Pseudomonadati</taxon>
        <taxon>Pseudomonadota</taxon>
        <taxon>Gammaproteobacteria</taxon>
        <taxon>Lysobacterales</taxon>
        <taxon>Lysobacteraceae</taxon>
        <taxon>Lysobacter</taxon>
    </lineage>
</organism>
<feature type="compositionally biased region" description="Low complexity" evidence="1">
    <location>
        <begin position="241"/>
        <end position="251"/>
    </location>
</feature>
<feature type="region of interest" description="Disordered" evidence="1">
    <location>
        <begin position="188"/>
        <end position="251"/>
    </location>
</feature>
<gene>
    <name evidence="4" type="ORF">ACFPN1_07425</name>
</gene>
<dbReference type="Pfam" id="PF05036">
    <property type="entry name" value="SPOR"/>
    <property type="match status" value="2"/>
</dbReference>
<evidence type="ECO:0000256" key="2">
    <source>
        <dbReference type="SAM" id="Phobius"/>
    </source>
</evidence>
<accession>A0ABW0SLN7</accession>
<reference evidence="5" key="1">
    <citation type="journal article" date="2019" name="Int. J. Syst. Evol. Microbiol.">
        <title>The Global Catalogue of Microorganisms (GCM) 10K type strain sequencing project: providing services to taxonomists for standard genome sequencing and annotation.</title>
        <authorList>
            <consortium name="The Broad Institute Genomics Platform"/>
            <consortium name="The Broad Institute Genome Sequencing Center for Infectious Disease"/>
            <person name="Wu L."/>
            <person name="Ma J."/>
        </authorList>
    </citation>
    <scope>NUCLEOTIDE SEQUENCE [LARGE SCALE GENOMIC DNA]</scope>
    <source>
        <strain evidence="5">KACC 11407</strain>
    </source>
</reference>
<evidence type="ECO:0000313" key="5">
    <source>
        <dbReference type="Proteomes" id="UP001596036"/>
    </source>
</evidence>
<evidence type="ECO:0000256" key="1">
    <source>
        <dbReference type="SAM" id="MobiDB-lite"/>
    </source>
</evidence>
<protein>
    <submittedName>
        <fullName evidence="4">SPOR domain-containing protein</fullName>
    </submittedName>
</protein>
<keyword evidence="2" id="KW-0472">Membrane</keyword>
<feature type="transmembrane region" description="Helical" evidence="2">
    <location>
        <begin position="9"/>
        <end position="27"/>
    </location>
</feature>
<dbReference type="InterPro" id="IPR052521">
    <property type="entry name" value="Cell_div_SPOR-domain"/>
</dbReference>
<keyword evidence="2" id="KW-0812">Transmembrane</keyword>